<feature type="domain" description="Amidohydrolase-related" evidence="2">
    <location>
        <begin position="20"/>
        <end position="162"/>
    </location>
</feature>
<reference evidence="3 4" key="1">
    <citation type="submission" date="2020-07" db="EMBL/GenBank/DDBJ databases">
        <title>Gai3-2, isolated from salt lake.</title>
        <authorList>
            <person name="Cui H."/>
            <person name="Shi X."/>
        </authorList>
    </citation>
    <scope>NUCLEOTIDE SEQUENCE [LARGE SCALE GENOMIC DNA]</scope>
    <source>
        <strain evidence="3 4">Gai3-2</strain>
        <plasmid evidence="3 4">unnamed2</plasmid>
    </source>
</reference>
<keyword evidence="3" id="KW-0614">Plasmid</keyword>
<name>A0A7D5KAK7_9EURY</name>
<dbReference type="GO" id="GO:0016831">
    <property type="term" value="F:carboxy-lyase activity"/>
    <property type="evidence" value="ECO:0007669"/>
    <property type="project" value="InterPro"/>
</dbReference>
<sequence length="162" mass="19204">MMTWTEVLGFDWPIHAMVNVGNMIMRGVFDKCPDLNVVLQEAGHWWVPFIRYRMEEFYEMHPDDIKITPRKHGTNEDYLQRSPSESLRDNVYLCIQPLSLPRNSGEARNMLEMSLADEMFIYSSDWPHQTLDPPTWFYTSRAFDDELRQSILSKNAEEILRL</sequence>
<dbReference type="Pfam" id="PF04909">
    <property type="entry name" value="Amidohydro_2"/>
    <property type="match status" value="1"/>
</dbReference>
<keyword evidence="1" id="KW-0456">Lyase</keyword>
<dbReference type="KEGG" id="halg:HUG10_20130"/>
<organism evidence="3 4">
    <name type="scientific">Halorarum halophilum</name>
    <dbReference type="NCBI Taxonomy" id="2743090"/>
    <lineage>
        <taxon>Archaea</taxon>
        <taxon>Methanobacteriati</taxon>
        <taxon>Methanobacteriota</taxon>
        <taxon>Stenosarchaea group</taxon>
        <taxon>Halobacteria</taxon>
        <taxon>Halobacteriales</taxon>
        <taxon>Haloferacaceae</taxon>
        <taxon>Halorarum</taxon>
    </lineage>
</organism>
<dbReference type="AlphaFoldDB" id="A0A7D5KAK7"/>
<dbReference type="GO" id="GO:0016787">
    <property type="term" value="F:hydrolase activity"/>
    <property type="evidence" value="ECO:0007669"/>
    <property type="project" value="UniProtKB-KW"/>
</dbReference>
<evidence type="ECO:0000259" key="2">
    <source>
        <dbReference type="Pfam" id="PF04909"/>
    </source>
</evidence>
<dbReference type="InterPro" id="IPR006680">
    <property type="entry name" value="Amidohydro-rel"/>
</dbReference>
<geneLocation type="plasmid" evidence="3 4">
    <name>unnamed2</name>
</geneLocation>
<dbReference type="GO" id="GO:0005737">
    <property type="term" value="C:cytoplasm"/>
    <property type="evidence" value="ECO:0007669"/>
    <property type="project" value="TreeGrafter"/>
</dbReference>
<dbReference type="Proteomes" id="UP000509750">
    <property type="component" value="Plasmid unnamed2"/>
</dbReference>
<dbReference type="Gene3D" id="3.20.20.140">
    <property type="entry name" value="Metal-dependent hydrolases"/>
    <property type="match status" value="1"/>
</dbReference>
<keyword evidence="4" id="KW-1185">Reference proteome</keyword>
<dbReference type="GO" id="GO:0019748">
    <property type="term" value="P:secondary metabolic process"/>
    <property type="evidence" value="ECO:0007669"/>
    <property type="project" value="TreeGrafter"/>
</dbReference>
<dbReference type="PANTHER" id="PTHR21240">
    <property type="entry name" value="2-AMINO-3-CARBOXYLMUCONATE-6-SEMIALDEHYDE DECARBOXYLASE"/>
    <property type="match status" value="1"/>
</dbReference>
<evidence type="ECO:0000313" key="3">
    <source>
        <dbReference type="EMBL" id="QLG29919.1"/>
    </source>
</evidence>
<gene>
    <name evidence="3" type="ORF">HUG10_20130</name>
</gene>
<dbReference type="OrthoDB" id="189863at2157"/>
<evidence type="ECO:0000256" key="1">
    <source>
        <dbReference type="ARBA" id="ARBA00023239"/>
    </source>
</evidence>
<dbReference type="SUPFAM" id="SSF51556">
    <property type="entry name" value="Metallo-dependent hydrolases"/>
    <property type="match status" value="1"/>
</dbReference>
<keyword evidence="3" id="KW-0378">Hydrolase</keyword>
<accession>A0A7D5KAK7</accession>
<proteinExistence type="predicted"/>
<dbReference type="InterPro" id="IPR032465">
    <property type="entry name" value="ACMSD"/>
</dbReference>
<protein>
    <submittedName>
        <fullName evidence="3">Amidohydrolase family protein</fullName>
    </submittedName>
</protein>
<evidence type="ECO:0000313" key="4">
    <source>
        <dbReference type="Proteomes" id="UP000509750"/>
    </source>
</evidence>
<dbReference type="InterPro" id="IPR032466">
    <property type="entry name" value="Metal_Hydrolase"/>
</dbReference>
<dbReference type="EMBL" id="CP058531">
    <property type="protein sequence ID" value="QLG29919.1"/>
    <property type="molecule type" value="Genomic_DNA"/>
</dbReference>
<dbReference type="PANTHER" id="PTHR21240:SF28">
    <property type="entry name" value="ISO-OROTATE DECARBOXYLASE (EUROFUNG)"/>
    <property type="match status" value="1"/>
</dbReference>